<organism evidence="2 3">
    <name type="scientific">Parasitella parasitica</name>
    <dbReference type="NCBI Taxonomy" id="35722"/>
    <lineage>
        <taxon>Eukaryota</taxon>
        <taxon>Fungi</taxon>
        <taxon>Fungi incertae sedis</taxon>
        <taxon>Mucoromycota</taxon>
        <taxon>Mucoromycotina</taxon>
        <taxon>Mucoromycetes</taxon>
        <taxon>Mucorales</taxon>
        <taxon>Mucorineae</taxon>
        <taxon>Mucoraceae</taxon>
        <taxon>Parasitella</taxon>
    </lineage>
</organism>
<sequence length="110" mass="12331">MASISESDSFFDAFNFFADSDPTYGFVQYVNKATATNQGLIYTQNNQVRIKTYNTTTTETGRQSVRLVSIASYNTGLFRLDLEYIPTGCGTWPAFWMVGPNWPNSGEIDV</sequence>
<dbReference type="GO" id="GO:0004553">
    <property type="term" value="F:hydrolase activity, hydrolyzing O-glycosyl compounds"/>
    <property type="evidence" value="ECO:0007669"/>
    <property type="project" value="InterPro"/>
</dbReference>
<gene>
    <name evidence="2" type="primary">PARPA_11225.1 scaffold 42812</name>
</gene>
<dbReference type="GO" id="GO:0009251">
    <property type="term" value="P:glucan catabolic process"/>
    <property type="evidence" value="ECO:0007669"/>
    <property type="project" value="TreeGrafter"/>
</dbReference>
<feature type="domain" description="GH16" evidence="1">
    <location>
        <begin position="1"/>
        <end position="110"/>
    </location>
</feature>
<dbReference type="STRING" id="35722.A0A0B7NN62"/>
<reference evidence="2 3" key="1">
    <citation type="submission" date="2014-09" db="EMBL/GenBank/DDBJ databases">
        <authorList>
            <person name="Ellenberger Sabrina"/>
        </authorList>
    </citation>
    <scope>NUCLEOTIDE SEQUENCE [LARGE SCALE GENOMIC DNA]</scope>
    <source>
        <strain evidence="2 3">CBS 412.66</strain>
    </source>
</reference>
<dbReference type="Pfam" id="PF26113">
    <property type="entry name" value="GH16_XgeA"/>
    <property type="match status" value="1"/>
</dbReference>
<proteinExistence type="predicted"/>
<dbReference type="SUPFAM" id="SSF49899">
    <property type="entry name" value="Concanavalin A-like lectins/glucanases"/>
    <property type="match status" value="1"/>
</dbReference>
<dbReference type="PANTHER" id="PTHR10963:SF24">
    <property type="entry name" value="GLYCOSIDASE C21B10.07-RELATED"/>
    <property type="match status" value="1"/>
</dbReference>
<keyword evidence="3" id="KW-1185">Reference proteome</keyword>
<dbReference type="PROSITE" id="PS51762">
    <property type="entry name" value="GH16_2"/>
    <property type="match status" value="1"/>
</dbReference>
<dbReference type="InterPro" id="IPR013320">
    <property type="entry name" value="ConA-like_dom_sf"/>
</dbReference>
<name>A0A0B7NN62_9FUNG</name>
<evidence type="ECO:0000313" key="3">
    <source>
        <dbReference type="Proteomes" id="UP000054107"/>
    </source>
</evidence>
<dbReference type="PANTHER" id="PTHR10963">
    <property type="entry name" value="GLYCOSYL HYDROLASE-RELATED"/>
    <property type="match status" value="1"/>
</dbReference>
<dbReference type="AlphaFoldDB" id="A0A0B7NN62"/>
<dbReference type="InterPro" id="IPR050546">
    <property type="entry name" value="Glycosyl_Hydrlase_16"/>
</dbReference>
<dbReference type="Gene3D" id="2.60.120.200">
    <property type="match status" value="1"/>
</dbReference>
<dbReference type="Proteomes" id="UP000054107">
    <property type="component" value="Unassembled WGS sequence"/>
</dbReference>
<dbReference type="OrthoDB" id="192832at2759"/>
<dbReference type="InterPro" id="IPR000757">
    <property type="entry name" value="Beta-glucanase-like"/>
</dbReference>
<dbReference type="EMBL" id="LN733376">
    <property type="protein sequence ID" value="CEP16945.1"/>
    <property type="molecule type" value="Genomic_DNA"/>
</dbReference>
<protein>
    <recommendedName>
        <fullName evidence="1">GH16 domain-containing protein</fullName>
    </recommendedName>
</protein>
<evidence type="ECO:0000259" key="1">
    <source>
        <dbReference type="PROSITE" id="PS51762"/>
    </source>
</evidence>
<accession>A0A0B7NN62</accession>
<evidence type="ECO:0000313" key="2">
    <source>
        <dbReference type="EMBL" id="CEP16945.1"/>
    </source>
</evidence>